<protein>
    <submittedName>
        <fullName evidence="1">LamG-like jellyroll fold</fullName>
    </submittedName>
</protein>
<keyword evidence="2" id="KW-1185">Reference proteome</keyword>
<dbReference type="SUPFAM" id="SSF49899">
    <property type="entry name" value="Concanavalin A-like lectins/glucanases"/>
    <property type="match status" value="1"/>
</dbReference>
<dbReference type="InterPro" id="IPR013320">
    <property type="entry name" value="ConA-like_dom_sf"/>
</dbReference>
<dbReference type="AlphaFoldDB" id="A0A0A6NY56"/>
<dbReference type="Gene3D" id="2.60.120.200">
    <property type="match status" value="1"/>
</dbReference>
<proteinExistence type="predicted"/>
<gene>
    <name evidence="1" type="ORF">THIOM_003487</name>
</gene>
<reference evidence="1 2" key="1">
    <citation type="submission" date="2016-05" db="EMBL/GenBank/DDBJ databases">
        <title>Single-cell genome of chain-forming Candidatus Thiomargarita nelsonii and comparison to other large sulfur-oxidizing bacteria.</title>
        <authorList>
            <person name="Winkel M."/>
            <person name="Salman V."/>
            <person name="Woyke T."/>
            <person name="Schulz-Vogt H."/>
            <person name="Richter M."/>
            <person name="Flood B."/>
            <person name="Bailey J."/>
            <person name="Amann R."/>
            <person name="Mussmann M."/>
        </authorList>
    </citation>
    <scope>NUCLEOTIDE SEQUENCE [LARGE SCALE GENOMIC DNA]</scope>
    <source>
        <strain evidence="1 2">THI036</strain>
    </source>
</reference>
<evidence type="ECO:0000313" key="2">
    <source>
        <dbReference type="Proteomes" id="UP000076962"/>
    </source>
</evidence>
<sequence>MGTLTTDRFWNTNKAYGFDGVDDYIRVSNDVSLDLPSIFSFSAWIKPTTLTTDSQVIIAKDNGSGRSYLFAFDSNGKLVGSVRNTTGQYTQYRTNNIVLAPNEWQLVTLVYDGNAGTDKKMRFYVGNSNVSSSHISHYDSGGTPENSKDAVSIARALASLIDVVDFIRLSQLFVVLRVTMYVCLIMKKGD</sequence>
<organism evidence="1 2">
    <name type="scientific">Candidatus Thiomargarita nelsonii</name>
    <dbReference type="NCBI Taxonomy" id="1003181"/>
    <lineage>
        <taxon>Bacteria</taxon>
        <taxon>Pseudomonadati</taxon>
        <taxon>Pseudomonadota</taxon>
        <taxon>Gammaproteobacteria</taxon>
        <taxon>Thiotrichales</taxon>
        <taxon>Thiotrichaceae</taxon>
        <taxon>Thiomargarita</taxon>
    </lineage>
</organism>
<accession>A0A0A6NY56</accession>
<dbReference type="Pfam" id="PF13385">
    <property type="entry name" value="Laminin_G_3"/>
    <property type="match status" value="1"/>
</dbReference>
<name>A0A0A6NY56_9GAMM</name>
<comment type="caution">
    <text evidence="1">The sequence shown here is derived from an EMBL/GenBank/DDBJ whole genome shotgun (WGS) entry which is preliminary data.</text>
</comment>
<evidence type="ECO:0000313" key="1">
    <source>
        <dbReference type="EMBL" id="OAD20787.1"/>
    </source>
</evidence>
<dbReference type="EMBL" id="LUTY01002111">
    <property type="protein sequence ID" value="OAD20787.1"/>
    <property type="molecule type" value="Genomic_DNA"/>
</dbReference>
<dbReference type="Proteomes" id="UP000076962">
    <property type="component" value="Unassembled WGS sequence"/>
</dbReference>